<proteinExistence type="inferred from homology"/>
<dbReference type="PANTHER" id="PTHR42715:SF10">
    <property type="entry name" value="BETA-GLUCOSIDASE"/>
    <property type="match status" value="1"/>
</dbReference>
<dbReference type="SUPFAM" id="SSF51445">
    <property type="entry name" value="(Trans)glycosidases"/>
    <property type="match status" value="1"/>
</dbReference>
<dbReference type="Pfam" id="PF01915">
    <property type="entry name" value="Glyco_hydro_3_C"/>
    <property type="match status" value="1"/>
</dbReference>
<dbReference type="InterPro" id="IPR013783">
    <property type="entry name" value="Ig-like_fold"/>
</dbReference>
<feature type="domain" description="Fibronectin type III-like" evidence="5">
    <location>
        <begin position="577"/>
        <end position="647"/>
    </location>
</feature>
<dbReference type="SUPFAM" id="SSF52279">
    <property type="entry name" value="Beta-D-glucan exohydrolase, C-terminal domain"/>
    <property type="match status" value="1"/>
</dbReference>
<protein>
    <submittedName>
        <fullName evidence="6">Beta-glucosidase</fullName>
        <ecNumber evidence="6">3.2.1.21</ecNumber>
    </submittedName>
</protein>
<dbReference type="InterPro" id="IPR036962">
    <property type="entry name" value="Glyco_hydro_3_N_sf"/>
</dbReference>
<dbReference type="Gene3D" id="3.40.50.1700">
    <property type="entry name" value="Glycoside hydrolase family 3 C-terminal domain"/>
    <property type="match status" value="1"/>
</dbReference>
<accession>A0ABS4XH78</accession>
<dbReference type="Gene3D" id="2.60.40.10">
    <property type="entry name" value="Immunoglobulins"/>
    <property type="match status" value="1"/>
</dbReference>
<dbReference type="Pfam" id="PF14310">
    <property type="entry name" value="Fn3-like"/>
    <property type="match status" value="1"/>
</dbReference>
<keyword evidence="7" id="KW-1185">Reference proteome</keyword>
<keyword evidence="2 4" id="KW-0378">Hydrolase</keyword>
<dbReference type="InterPro" id="IPR050288">
    <property type="entry name" value="Cellulose_deg_GH3"/>
</dbReference>
<evidence type="ECO:0000313" key="6">
    <source>
        <dbReference type="EMBL" id="MBP2387825.1"/>
    </source>
</evidence>
<dbReference type="InterPro" id="IPR019800">
    <property type="entry name" value="Glyco_hydro_3_AS"/>
</dbReference>
<dbReference type="EC" id="3.2.1.21" evidence="6"/>
<dbReference type="InterPro" id="IPR001764">
    <property type="entry name" value="Glyco_hydro_3_N"/>
</dbReference>
<dbReference type="GO" id="GO:0008422">
    <property type="term" value="F:beta-glucosidase activity"/>
    <property type="evidence" value="ECO:0007669"/>
    <property type="project" value="UniProtKB-EC"/>
</dbReference>
<dbReference type="InterPro" id="IPR026891">
    <property type="entry name" value="Fn3-like"/>
</dbReference>
<evidence type="ECO:0000256" key="1">
    <source>
        <dbReference type="ARBA" id="ARBA00005336"/>
    </source>
</evidence>
<dbReference type="InterPro" id="IPR036881">
    <property type="entry name" value="Glyco_hydro_3_C_sf"/>
</dbReference>
<name>A0ABS4XH78_9MICC</name>
<dbReference type="PRINTS" id="PR00133">
    <property type="entry name" value="GLHYDRLASE3"/>
</dbReference>
<reference evidence="6 7" key="1">
    <citation type="submission" date="2021-03" db="EMBL/GenBank/DDBJ databases">
        <title>Sequencing the genomes of 1000 actinobacteria strains.</title>
        <authorList>
            <person name="Klenk H.-P."/>
        </authorList>
    </citation>
    <scope>NUCLEOTIDE SEQUENCE [LARGE SCALE GENOMIC DNA]</scope>
    <source>
        <strain evidence="6 7">DSM 15797</strain>
    </source>
</reference>
<dbReference type="InterPro" id="IPR002772">
    <property type="entry name" value="Glyco_hydro_3_C"/>
</dbReference>
<dbReference type="SMART" id="SM01217">
    <property type="entry name" value="Fn3_like"/>
    <property type="match status" value="1"/>
</dbReference>
<keyword evidence="3" id="KW-0119">Carbohydrate metabolism</keyword>
<evidence type="ECO:0000313" key="7">
    <source>
        <dbReference type="Proteomes" id="UP001296993"/>
    </source>
</evidence>
<dbReference type="PANTHER" id="PTHR42715">
    <property type="entry name" value="BETA-GLUCOSIDASE"/>
    <property type="match status" value="1"/>
</dbReference>
<evidence type="ECO:0000259" key="5">
    <source>
        <dbReference type="SMART" id="SM01217"/>
    </source>
</evidence>
<dbReference type="RefSeq" id="WP_210000366.1">
    <property type="nucleotide sequence ID" value="NZ_BAAAJY010000001.1"/>
</dbReference>
<dbReference type="Proteomes" id="UP001296993">
    <property type="component" value="Unassembled WGS sequence"/>
</dbReference>
<comment type="similarity">
    <text evidence="1 4">Belongs to the glycosyl hydrolase 3 family.</text>
</comment>
<comment type="caution">
    <text evidence="6">The sequence shown here is derived from an EMBL/GenBank/DDBJ whole genome shotgun (WGS) entry which is preliminary data.</text>
</comment>
<organism evidence="6 7">
    <name type="scientific">Paeniglutamicibacter kerguelensis</name>
    <dbReference type="NCBI Taxonomy" id="254788"/>
    <lineage>
        <taxon>Bacteria</taxon>
        <taxon>Bacillati</taxon>
        <taxon>Actinomycetota</taxon>
        <taxon>Actinomycetes</taxon>
        <taxon>Micrococcales</taxon>
        <taxon>Micrococcaceae</taxon>
        <taxon>Paeniglutamicibacter</taxon>
    </lineage>
</organism>
<sequence length="757" mass="78937">MNAMIPTELTIQEKASLTTGRDFWSTSGHASAGLPSVILTDGPHGLRLQTGATDHLGLADSVPATCFPPAVTLGSSFDVSLLERVGAAIGAEARAQGVGVVLGPGVNIKRSPLCGRNFEYLSEDPLVSGVLGSALVDGLQSRDVGASVKHFAANNQEADRMRVSADVDPRPLREIYLRAFERVVRNASPWTVMCSYNRINGVSAAENRWLLTDVLREDWGFDGIVVSDWGAVTDRVRSLKAGLDLEMPGNPGNSIQRISDAIASGELEESVLDESVVRLAEFAKRARPAEGPADLEANHALAREAAGKGIVLLKNEGGLLPVPAGTDIAVIGEFARTPRYQGAGSSQVNPTRVENFLDELKAAPGVGAVEFAPGYSLAVDAAPEAELFAEAAAAAGRADTVIFLLGLPSAVESEGFDRADLQLPAVQLALLDEVRAANPKVAVALVGGGVVEMPFADEVPAVLAAWLGGQAGGGALADVVTGAVNPSGRLAETIPLRLEDTPAALDFPGEHGHVRYGEGIFVGYRWHDARKAAVRYPFGHGLSYTDFEYTDLDVQRYDDGLRATVTLRNTGSVAGREIVQLYVGLPGSGVARPPRSLAAFACVELAAGESTEVELLVDRSELAYWDTRVDGWTVEPGTYEVSAAASSRDVRLNADIELAGDVVQVAINAETTLGELLADPIGGAIMAQHAGDALSGITGGSGDDEASSMMATMLGSLPIGRLVNFPGSPMTHEGLAQLIGAVQGARAAAAAGVPAKQ</sequence>
<evidence type="ECO:0000256" key="4">
    <source>
        <dbReference type="RuleBase" id="RU361161"/>
    </source>
</evidence>
<gene>
    <name evidence="6" type="ORF">JOF47_003336</name>
</gene>
<dbReference type="Pfam" id="PF00933">
    <property type="entry name" value="Glyco_hydro_3"/>
    <property type="match status" value="1"/>
</dbReference>
<dbReference type="InterPro" id="IPR017853">
    <property type="entry name" value="GH"/>
</dbReference>
<dbReference type="Gene3D" id="3.20.20.300">
    <property type="entry name" value="Glycoside hydrolase, family 3, N-terminal domain"/>
    <property type="match status" value="1"/>
</dbReference>
<dbReference type="PROSITE" id="PS00775">
    <property type="entry name" value="GLYCOSYL_HYDROL_F3"/>
    <property type="match status" value="1"/>
</dbReference>
<evidence type="ECO:0000256" key="2">
    <source>
        <dbReference type="ARBA" id="ARBA00022801"/>
    </source>
</evidence>
<dbReference type="EMBL" id="JAGIOF010000001">
    <property type="protein sequence ID" value="MBP2387825.1"/>
    <property type="molecule type" value="Genomic_DNA"/>
</dbReference>
<evidence type="ECO:0000256" key="3">
    <source>
        <dbReference type="ARBA" id="ARBA00023277"/>
    </source>
</evidence>
<keyword evidence="4 6" id="KW-0326">Glycosidase</keyword>